<dbReference type="OrthoDB" id="3563077at2759"/>
<keyword evidence="3" id="KW-1185">Reference proteome</keyword>
<reference evidence="2 3" key="1">
    <citation type="submission" date="2015-10" db="EMBL/GenBank/DDBJ databases">
        <title>Full genome of DAOMC 229536 Phialocephala scopiformis, a fungal endophyte of spruce producing the potent anti-insectan compound rugulosin.</title>
        <authorList>
            <consortium name="DOE Joint Genome Institute"/>
            <person name="Walker A.K."/>
            <person name="Frasz S.L."/>
            <person name="Seifert K.A."/>
            <person name="Miller J.D."/>
            <person name="Mondo S.J."/>
            <person name="Labutti K."/>
            <person name="Lipzen A."/>
            <person name="Dockter R."/>
            <person name="Kennedy M."/>
            <person name="Grigoriev I.V."/>
            <person name="Spatafora J.W."/>
        </authorList>
    </citation>
    <scope>NUCLEOTIDE SEQUENCE [LARGE SCALE GENOMIC DNA]</scope>
    <source>
        <strain evidence="2 3">CBS 120377</strain>
    </source>
</reference>
<evidence type="ECO:0000313" key="3">
    <source>
        <dbReference type="Proteomes" id="UP000070700"/>
    </source>
</evidence>
<organism evidence="2 3">
    <name type="scientific">Mollisia scopiformis</name>
    <name type="common">Conifer needle endophyte fungus</name>
    <name type="synonym">Phialocephala scopiformis</name>
    <dbReference type="NCBI Taxonomy" id="149040"/>
    <lineage>
        <taxon>Eukaryota</taxon>
        <taxon>Fungi</taxon>
        <taxon>Dikarya</taxon>
        <taxon>Ascomycota</taxon>
        <taxon>Pezizomycotina</taxon>
        <taxon>Leotiomycetes</taxon>
        <taxon>Helotiales</taxon>
        <taxon>Mollisiaceae</taxon>
        <taxon>Mollisia</taxon>
    </lineage>
</organism>
<dbReference type="EMBL" id="KQ947427">
    <property type="protein sequence ID" value="KUJ10992.1"/>
    <property type="molecule type" value="Genomic_DNA"/>
</dbReference>
<evidence type="ECO:0000256" key="1">
    <source>
        <dbReference type="SAM" id="MobiDB-lite"/>
    </source>
</evidence>
<feature type="region of interest" description="Disordered" evidence="1">
    <location>
        <begin position="64"/>
        <end position="86"/>
    </location>
</feature>
<dbReference type="AlphaFoldDB" id="A0A194WTQ5"/>
<sequence>PFQGFLKRTKIGDDITYDLELKLPPTSEHLHLPINPAALDIYSSKEAPAKVSINHDAAAHSKIHQAPLQPKKRRVNWTTEEDATLL</sequence>
<dbReference type="GeneID" id="28819585"/>
<evidence type="ECO:0000313" key="2">
    <source>
        <dbReference type="EMBL" id="KUJ10992.1"/>
    </source>
</evidence>
<dbReference type="RefSeq" id="XP_018065347.1">
    <property type="nucleotide sequence ID" value="XM_018209859.1"/>
</dbReference>
<dbReference type="Proteomes" id="UP000070700">
    <property type="component" value="Unassembled WGS sequence"/>
</dbReference>
<feature type="non-terminal residue" evidence="2">
    <location>
        <position position="1"/>
    </location>
</feature>
<dbReference type="InParanoid" id="A0A194WTQ5"/>
<proteinExistence type="predicted"/>
<name>A0A194WTQ5_MOLSC</name>
<accession>A0A194WTQ5</accession>
<gene>
    <name evidence="2" type="ORF">LY89DRAFT_595445</name>
</gene>
<dbReference type="KEGG" id="psco:LY89DRAFT_595445"/>
<protein>
    <submittedName>
        <fullName evidence="2">Uncharacterized protein</fullName>
    </submittedName>
</protein>